<dbReference type="Pfam" id="PF01734">
    <property type="entry name" value="Patatin"/>
    <property type="match status" value="1"/>
</dbReference>
<dbReference type="PROSITE" id="PS51635">
    <property type="entry name" value="PNPLA"/>
    <property type="match status" value="1"/>
</dbReference>
<gene>
    <name evidence="7" type="ORF">CHGG_00911</name>
</gene>
<dbReference type="RefSeq" id="XP_001220132.1">
    <property type="nucleotide sequence ID" value="XM_001220131.1"/>
</dbReference>
<dbReference type="HOGENOM" id="CLU_000288_125_6_1"/>
<keyword evidence="8" id="KW-1185">Reference proteome</keyword>
<dbReference type="Gene3D" id="3.40.1090.10">
    <property type="entry name" value="Cytosolic phospholipase A2 catalytic domain"/>
    <property type="match status" value="1"/>
</dbReference>
<dbReference type="PRINTS" id="PR00364">
    <property type="entry name" value="DISEASERSIST"/>
</dbReference>
<keyword evidence="1 4" id="KW-0378">Hydrolase</keyword>
<reference evidence="8" key="1">
    <citation type="journal article" date="2015" name="Genome Announc.">
        <title>Draft genome sequence of the cellulolytic fungus Chaetomium globosum.</title>
        <authorList>
            <person name="Cuomo C.A."/>
            <person name="Untereiner W.A."/>
            <person name="Ma L.-J."/>
            <person name="Grabherr M."/>
            <person name="Birren B.W."/>
        </authorList>
    </citation>
    <scope>NUCLEOTIDE SEQUENCE [LARGE SCALE GENOMIC DNA]</scope>
    <source>
        <strain evidence="8">ATCC 6205 / CBS 148.51 / DSM 1962 / NBRC 6347 / NRRL 1970</strain>
    </source>
</reference>
<dbReference type="InterPro" id="IPR016035">
    <property type="entry name" value="Acyl_Trfase/lysoPLipase"/>
</dbReference>
<evidence type="ECO:0000256" key="2">
    <source>
        <dbReference type="ARBA" id="ARBA00022963"/>
    </source>
</evidence>
<feature type="compositionally biased region" description="Basic and acidic residues" evidence="5">
    <location>
        <begin position="1293"/>
        <end position="1308"/>
    </location>
</feature>
<dbReference type="GO" id="GO:0019369">
    <property type="term" value="P:arachidonate metabolic process"/>
    <property type="evidence" value="ECO:0007669"/>
    <property type="project" value="TreeGrafter"/>
</dbReference>
<dbReference type="Gene3D" id="1.25.40.10">
    <property type="entry name" value="Tetratricopeptide repeat domain"/>
    <property type="match status" value="2"/>
</dbReference>
<dbReference type="PANTHER" id="PTHR24185">
    <property type="entry name" value="CALCIUM-INDEPENDENT PHOSPHOLIPASE A2-GAMMA"/>
    <property type="match status" value="1"/>
</dbReference>
<dbReference type="GO" id="GO:0016020">
    <property type="term" value="C:membrane"/>
    <property type="evidence" value="ECO:0007669"/>
    <property type="project" value="TreeGrafter"/>
</dbReference>
<dbReference type="GO" id="GO:0043531">
    <property type="term" value="F:ADP binding"/>
    <property type="evidence" value="ECO:0007669"/>
    <property type="project" value="InterPro"/>
</dbReference>
<dbReference type="OrthoDB" id="1658288at2759"/>
<dbReference type="InterPro" id="IPR002641">
    <property type="entry name" value="PNPLA_dom"/>
</dbReference>
<dbReference type="GO" id="GO:0016042">
    <property type="term" value="P:lipid catabolic process"/>
    <property type="evidence" value="ECO:0007669"/>
    <property type="project" value="UniProtKB-UniRule"/>
</dbReference>
<feature type="short sequence motif" description="GXSXG" evidence="4">
    <location>
        <begin position="25"/>
        <end position="29"/>
    </location>
</feature>
<keyword evidence="3 4" id="KW-0443">Lipid metabolism</keyword>
<organism evidence="7 8">
    <name type="scientific">Chaetomium globosum (strain ATCC 6205 / CBS 148.51 / DSM 1962 / NBRC 6347 / NRRL 1970)</name>
    <name type="common">Soil fungus</name>
    <dbReference type="NCBI Taxonomy" id="306901"/>
    <lineage>
        <taxon>Eukaryota</taxon>
        <taxon>Fungi</taxon>
        <taxon>Dikarya</taxon>
        <taxon>Ascomycota</taxon>
        <taxon>Pezizomycotina</taxon>
        <taxon>Sordariomycetes</taxon>
        <taxon>Sordariomycetidae</taxon>
        <taxon>Sordariales</taxon>
        <taxon>Chaetomiaceae</taxon>
        <taxon>Chaetomium</taxon>
    </lineage>
</organism>
<feature type="domain" description="PNPLA" evidence="6">
    <location>
        <begin position="1"/>
        <end position="183"/>
    </location>
</feature>
<dbReference type="SUPFAM" id="SSF48452">
    <property type="entry name" value="TPR-like"/>
    <property type="match status" value="1"/>
</dbReference>
<accession>Q2HFU3</accession>
<dbReference type="GeneID" id="4386389"/>
<dbReference type="EMBL" id="CH408029">
    <property type="protein sequence ID" value="EAQ92676.1"/>
    <property type="molecule type" value="Genomic_DNA"/>
</dbReference>
<dbReference type="GO" id="GO:0046486">
    <property type="term" value="P:glycerolipid metabolic process"/>
    <property type="evidence" value="ECO:0007669"/>
    <property type="project" value="UniProtKB-ARBA"/>
</dbReference>
<dbReference type="InterPro" id="IPR011990">
    <property type="entry name" value="TPR-like_helical_dom_sf"/>
</dbReference>
<dbReference type="PANTHER" id="PTHR24185:SF1">
    <property type="entry name" value="CALCIUM-INDEPENDENT PHOSPHOLIPASE A2-GAMMA"/>
    <property type="match status" value="1"/>
</dbReference>
<keyword evidence="2 4" id="KW-0442">Lipid degradation</keyword>
<evidence type="ECO:0000259" key="6">
    <source>
        <dbReference type="PROSITE" id="PS51635"/>
    </source>
</evidence>
<dbReference type="GO" id="GO:0047499">
    <property type="term" value="F:calcium-independent phospholipase A2 activity"/>
    <property type="evidence" value="ECO:0007669"/>
    <property type="project" value="TreeGrafter"/>
</dbReference>
<dbReference type="InterPro" id="IPR027417">
    <property type="entry name" value="P-loop_NTPase"/>
</dbReference>
<dbReference type="Gene3D" id="3.40.50.300">
    <property type="entry name" value="P-loop containing nucleotide triphosphate hydrolases"/>
    <property type="match status" value="1"/>
</dbReference>
<comment type="caution">
    <text evidence="4">Lacks conserved residue(s) required for the propagation of feature annotation.</text>
</comment>
<evidence type="ECO:0000256" key="4">
    <source>
        <dbReference type="PROSITE-ProRule" id="PRU01161"/>
    </source>
</evidence>
<dbReference type="VEuPathDB" id="FungiDB:CHGG_00911"/>
<evidence type="ECO:0000256" key="5">
    <source>
        <dbReference type="SAM" id="MobiDB-lite"/>
    </source>
</evidence>
<evidence type="ECO:0000313" key="8">
    <source>
        <dbReference type="Proteomes" id="UP000001056"/>
    </source>
</evidence>
<dbReference type="Proteomes" id="UP000001056">
    <property type="component" value="Unassembled WGS sequence"/>
</dbReference>
<sequence>MVQIKESCRLETIPKPCDYFHMIGGTSTGGLIAIMLGRLRMSTEEALREYDECSQKIFSSSNKKWTTATEKYKATALKMVVEDLVRRRNMGEYLRDASLTHDSKGQCFVCVMPAEKIGEPRRLRSFSTHDTDRDGFTVKIWEAARATTAASVYFKPMTVKVGPSAEEFIDAAIGCNNPVIYLLQEAAAHIGKGRRLGCLISIGTGTRVVRIGRASTGMKNVGQALKFVKELIGTLKNTATDGEDAHRQVQEKLGDYTNAYFRFNVPDVADKVGLDKYLQIGTLKVATAAYLAQPLVAAQILNAADGLGRNSSEHGLTLGHAAGIDKDQVILTTHEARSLGDINRFFMARDDILAKLDNCFFLRDTKGKPRREFLLHGMGGVGKTQIALKAADDLEERFTQTRAIPSGTIDEMKDVALEWIGKLSEEWLIIYDNLPDNGRLAPTLPRRNTGNIIYTSRSQGFLADLPAECVYEVNSFSEEDAVELLLKIAGNEKFRTNEEEMKALRASVVEVGGLPLAIEAMGSVLRKGDFTPLTYLQRFRNQQNRPELLSKQNDDGSLPARPALYTALDLSYDALISLRRREGRGVMGTAAHSALTALNLLCFYHNEEIPVSMIERSAEERQRWGSNGVYPLSKLTDDPFMDATNLFTCKYPSKKWDALHFNLGVQILQQFSLVKHSRKRDTVSMHVMVQAWAQDRMAKETRKRLAHAARAILIESIKPGWNRLDQAFLRFLPPHLNACMAHEAESVGYHHQYEAHLDFKLGWYYYQQKQFSLAVDHLQRMLPVWKCNTGGYSQTATFGLSLLANVYHEMGRIGDAEAAYLELIEMLDMRKDDLLGEYMEREERMERTKKDLKRQARYQRAARLLLFKSTDQSITDDRDQILSTPDAEDSVVKRDNALPPVFKTLEQSMEKVDAATAREPKGESLLEWNDEVGRTYAELASMLFDSGRHKDGKEYLRMAIETVKKYADEHDFQVWSWEDELIRRSGGADLPHWLQRYKDLRALPPDIYGKFPGHEYAFVLSVGLGQSYLGAGDLKGAYEVYASELKRAPLLYGPSDPKTLYLMRAMAETASHRGLFEEANQFARKAVELAKVAYGQWHYETARSLNTLAVIMVPQTLDLGQGSEHWNIMKEAYDTVRVAFWEGHPMAKKLKHRLELFAAMEDGNGEASSEATQLSQEIKDRVFAAGTPKSKKEWMEKASVAYGEILSERYRTREKLANPRLRQQQDTNSGLQFLGISDQAVQNTSSIGGEEGEDAEAQRKRKGKGKEITPPSPVSEPDQNVMDGSGSKQFTDITKESIGSERQPDVKGKGKAVWEPTEMSQTVN</sequence>
<proteinExistence type="predicted"/>
<feature type="region of interest" description="Disordered" evidence="5">
    <location>
        <begin position="1244"/>
        <end position="1324"/>
    </location>
</feature>
<protein>
    <recommendedName>
        <fullName evidence="6">PNPLA domain-containing protein</fullName>
    </recommendedName>
</protein>
<feature type="active site" description="Nucleophile" evidence="4">
    <location>
        <position position="27"/>
    </location>
</feature>
<name>Q2HFU3_CHAGB</name>
<feature type="active site" description="Proton acceptor" evidence="4">
    <location>
        <position position="170"/>
    </location>
</feature>
<dbReference type="SUPFAM" id="SSF52151">
    <property type="entry name" value="FabD/lysophospholipase-like"/>
    <property type="match status" value="1"/>
</dbReference>
<evidence type="ECO:0000313" key="7">
    <source>
        <dbReference type="EMBL" id="EAQ92676.1"/>
    </source>
</evidence>
<evidence type="ECO:0000256" key="3">
    <source>
        <dbReference type="ARBA" id="ARBA00023098"/>
    </source>
</evidence>
<dbReference type="eggNOG" id="KOG4231">
    <property type="taxonomic scope" value="Eukaryota"/>
</dbReference>
<dbReference type="InParanoid" id="Q2HFU3"/>
<dbReference type="SUPFAM" id="SSF52540">
    <property type="entry name" value="P-loop containing nucleoside triphosphate hydrolases"/>
    <property type="match status" value="1"/>
</dbReference>
<dbReference type="CDD" id="cd07216">
    <property type="entry name" value="Pat17_PNPLA8_PNPLA9_like3"/>
    <property type="match status" value="1"/>
</dbReference>
<evidence type="ECO:0000256" key="1">
    <source>
        <dbReference type="ARBA" id="ARBA00022801"/>
    </source>
</evidence>